<comment type="caution">
    <text evidence="1">The sequence shown here is derived from an EMBL/GenBank/DDBJ whole genome shotgun (WGS) entry which is preliminary data.</text>
</comment>
<evidence type="ECO:0000313" key="2">
    <source>
        <dbReference type="Proteomes" id="UP001381693"/>
    </source>
</evidence>
<dbReference type="EMBL" id="JAXCGZ010024132">
    <property type="protein sequence ID" value="KAK6997055.1"/>
    <property type="molecule type" value="Genomic_DNA"/>
</dbReference>
<keyword evidence="2" id="KW-1185">Reference proteome</keyword>
<dbReference type="AlphaFoldDB" id="A0AAN8WHB6"/>
<protein>
    <submittedName>
        <fullName evidence="1">Uncharacterized protein</fullName>
    </submittedName>
</protein>
<gene>
    <name evidence="1" type="ORF">SK128_020837</name>
</gene>
<feature type="non-terminal residue" evidence="1">
    <location>
        <position position="1"/>
    </location>
</feature>
<dbReference type="Proteomes" id="UP001381693">
    <property type="component" value="Unassembled WGS sequence"/>
</dbReference>
<accession>A0AAN8WHB6</accession>
<sequence>GMLALCFKFCHKAKQDFDALPPDHPDRITYSTPVFRPYRGGRGGNAFTAEAYQLPSSMQIITSPNTQGGGGGTQLLSNWQLPRGAQSMDPSLINLTSSTHGNVHLNQPLGPISSTFSGHHVSPEEDKPPPYHLVCKNEGV</sequence>
<organism evidence="1 2">
    <name type="scientific">Halocaridina rubra</name>
    <name type="common">Hawaiian red shrimp</name>
    <dbReference type="NCBI Taxonomy" id="373956"/>
    <lineage>
        <taxon>Eukaryota</taxon>
        <taxon>Metazoa</taxon>
        <taxon>Ecdysozoa</taxon>
        <taxon>Arthropoda</taxon>
        <taxon>Crustacea</taxon>
        <taxon>Multicrustacea</taxon>
        <taxon>Malacostraca</taxon>
        <taxon>Eumalacostraca</taxon>
        <taxon>Eucarida</taxon>
        <taxon>Decapoda</taxon>
        <taxon>Pleocyemata</taxon>
        <taxon>Caridea</taxon>
        <taxon>Atyoidea</taxon>
        <taxon>Atyidae</taxon>
        <taxon>Halocaridina</taxon>
    </lineage>
</organism>
<reference evidence="1 2" key="1">
    <citation type="submission" date="2023-11" db="EMBL/GenBank/DDBJ databases">
        <title>Halocaridina rubra genome assembly.</title>
        <authorList>
            <person name="Smith C."/>
        </authorList>
    </citation>
    <scope>NUCLEOTIDE SEQUENCE [LARGE SCALE GENOMIC DNA]</scope>
    <source>
        <strain evidence="1">EP-1</strain>
        <tissue evidence="1">Whole</tissue>
    </source>
</reference>
<proteinExistence type="predicted"/>
<name>A0AAN8WHB6_HALRR</name>
<evidence type="ECO:0000313" key="1">
    <source>
        <dbReference type="EMBL" id="KAK6997055.1"/>
    </source>
</evidence>